<evidence type="ECO:0000313" key="2">
    <source>
        <dbReference type="Proteomes" id="UP000294689"/>
    </source>
</evidence>
<protein>
    <recommendedName>
        <fullName evidence="3">Prophage protein DUF1660</fullName>
    </recommendedName>
</protein>
<sequence length="81" mass="9743">MWEVIKNGVLKNLYCRLFNHNFIIKDEITKFVKEYTCSHCGKQYTTSDQGDLIPLTDKRREINEALKSLYNKRRKLKKNVY</sequence>
<reference evidence="1 2" key="1">
    <citation type="submission" date="2019-03" db="EMBL/GenBank/DDBJ databases">
        <title>Genomic Encyclopedia of Archaeal and Bacterial Type Strains, Phase II (KMG-II): from individual species to whole genera.</title>
        <authorList>
            <person name="Goeker M."/>
        </authorList>
    </citation>
    <scope>NUCLEOTIDE SEQUENCE [LARGE SCALE GENOMIC DNA]</scope>
    <source>
        <strain evidence="1 2">DSM 28135</strain>
    </source>
</reference>
<comment type="caution">
    <text evidence="1">The sequence shown here is derived from an EMBL/GenBank/DDBJ whole genome shotgun (WGS) entry which is preliminary data.</text>
</comment>
<keyword evidence="2" id="KW-1185">Reference proteome</keyword>
<organism evidence="1 2">
    <name type="scientific">Gelidibacter sediminis</name>
    <dbReference type="NCBI Taxonomy" id="1608710"/>
    <lineage>
        <taxon>Bacteria</taxon>
        <taxon>Pseudomonadati</taxon>
        <taxon>Bacteroidota</taxon>
        <taxon>Flavobacteriia</taxon>
        <taxon>Flavobacteriales</taxon>
        <taxon>Flavobacteriaceae</taxon>
        <taxon>Gelidibacter</taxon>
    </lineage>
</organism>
<dbReference type="AlphaFoldDB" id="A0A4R7Q6X1"/>
<dbReference type="Proteomes" id="UP000294689">
    <property type="component" value="Unassembled WGS sequence"/>
</dbReference>
<evidence type="ECO:0008006" key="3">
    <source>
        <dbReference type="Google" id="ProtNLM"/>
    </source>
</evidence>
<gene>
    <name evidence="1" type="ORF">BXY82_0768</name>
</gene>
<accession>A0A4R7Q6X1</accession>
<dbReference type="EMBL" id="SOBW01000007">
    <property type="protein sequence ID" value="TDU43357.1"/>
    <property type="molecule type" value="Genomic_DNA"/>
</dbReference>
<proteinExistence type="predicted"/>
<name>A0A4R7Q6X1_9FLAO</name>
<evidence type="ECO:0000313" key="1">
    <source>
        <dbReference type="EMBL" id="TDU43357.1"/>
    </source>
</evidence>